<dbReference type="SUPFAM" id="SSF53383">
    <property type="entry name" value="PLP-dependent transferases"/>
    <property type="match status" value="1"/>
</dbReference>
<dbReference type="Proteomes" id="UP000245207">
    <property type="component" value="Unassembled WGS sequence"/>
</dbReference>
<organism evidence="2 3">
    <name type="scientific">Artemisia annua</name>
    <name type="common">Sweet wormwood</name>
    <dbReference type="NCBI Taxonomy" id="35608"/>
    <lineage>
        <taxon>Eukaryota</taxon>
        <taxon>Viridiplantae</taxon>
        <taxon>Streptophyta</taxon>
        <taxon>Embryophyta</taxon>
        <taxon>Tracheophyta</taxon>
        <taxon>Spermatophyta</taxon>
        <taxon>Magnoliopsida</taxon>
        <taxon>eudicotyledons</taxon>
        <taxon>Gunneridae</taxon>
        <taxon>Pentapetalae</taxon>
        <taxon>asterids</taxon>
        <taxon>campanulids</taxon>
        <taxon>Asterales</taxon>
        <taxon>Asteraceae</taxon>
        <taxon>Asteroideae</taxon>
        <taxon>Anthemideae</taxon>
        <taxon>Artemisiinae</taxon>
        <taxon>Artemisia</taxon>
    </lineage>
</organism>
<evidence type="ECO:0000313" key="3">
    <source>
        <dbReference type="Proteomes" id="UP000245207"/>
    </source>
</evidence>
<protein>
    <submittedName>
        <fullName evidence="2">C2 calcium-dependent membrane targeting</fullName>
    </submittedName>
</protein>
<reference evidence="2 3" key="1">
    <citation type="journal article" date="2018" name="Mol. Plant">
        <title>The genome of Artemisia annua provides insight into the evolution of Asteraceae family and artemisinin biosynthesis.</title>
        <authorList>
            <person name="Shen Q."/>
            <person name="Zhang L."/>
            <person name="Liao Z."/>
            <person name="Wang S."/>
            <person name="Yan T."/>
            <person name="Shi P."/>
            <person name="Liu M."/>
            <person name="Fu X."/>
            <person name="Pan Q."/>
            <person name="Wang Y."/>
            <person name="Lv Z."/>
            <person name="Lu X."/>
            <person name="Zhang F."/>
            <person name="Jiang W."/>
            <person name="Ma Y."/>
            <person name="Chen M."/>
            <person name="Hao X."/>
            <person name="Li L."/>
            <person name="Tang Y."/>
            <person name="Lv G."/>
            <person name="Zhou Y."/>
            <person name="Sun X."/>
            <person name="Brodelius P.E."/>
            <person name="Rose J.K.C."/>
            <person name="Tang K."/>
        </authorList>
    </citation>
    <scope>NUCLEOTIDE SEQUENCE [LARGE SCALE GENOMIC DNA]</scope>
    <source>
        <strain evidence="3">cv. Huhao1</strain>
        <tissue evidence="2">Leaf</tissue>
    </source>
</reference>
<dbReference type="InterPro" id="IPR015424">
    <property type="entry name" value="PyrdxlP-dep_Trfase"/>
</dbReference>
<keyword evidence="3" id="KW-1185">Reference proteome</keyword>
<dbReference type="PANTHER" id="PTHR31208">
    <property type="entry name" value="EXPRESSED PROTEIN"/>
    <property type="match status" value="1"/>
</dbReference>
<feature type="region of interest" description="Disordered" evidence="1">
    <location>
        <begin position="107"/>
        <end position="129"/>
    </location>
</feature>
<dbReference type="OrthoDB" id="10254570at2759"/>
<comment type="caution">
    <text evidence="2">The sequence shown here is derived from an EMBL/GenBank/DDBJ whole genome shotgun (WGS) entry which is preliminary data.</text>
</comment>
<dbReference type="AlphaFoldDB" id="A0A2U1LPN4"/>
<accession>A0A2U1LPN4</accession>
<dbReference type="EMBL" id="PKPP01008343">
    <property type="protein sequence ID" value="PWA50949.1"/>
    <property type="molecule type" value="Genomic_DNA"/>
</dbReference>
<evidence type="ECO:0000256" key="1">
    <source>
        <dbReference type="SAM" id="MobiDB-lite"/>
    </source>
</evidence>
<dbReference type="STRING" id="35608.A0A2U1LPN4"/>
<gene>
    <name evidence="2" type="ORF">CTI12_AA450450</name>
</gene>
<dbReference type="Gene3D" id="3.40.640.10">
    <property type="entry name" value="Type I PLP-dependent aspartate aminotransferase-like (Major domain)"/>
    <property type="match status" value="1"/>
</dbReference>
<dbReference type="PANTHER" id="PTHR31208:SF2">
    <property type="entry name" value="DOMAIN-CONTAINING PROTEIN, PUTATIVE, EXPRESSED-RELATED"/>
    <property type="match status" value="1"/>
</dbReference>
<sequence length="438" mass="50110">MMKTDLAVVFASTLQVPEEPVVQVSTSTSNIPTPSAVTPHISRFDYTDSSENVETGPMGAVDLVVQPIISMKLDFEQKVGQKEIVGTYLKSMQQFTEALAKMNLPMDKEHKPCDSGGNDSTKLNRKESKGEGQYPKVFYDFHKLRIDGGKVYYEIKMSIVAFIDRQEELQVPLLTVVYFGSGTICTPKENLPLFLQSSGGCTTEEQHDMHPPNLAGCVSCLAQSTHSVDKREKNAVIVYMLSYILNCFSLLCSRYRRFAQNRLLSTNKHLSALCACRLPFTLRNRFNIRFRGDFSLSAITCLNHSSHRGIGFYRFNIESEVPDIEGTLQRDRWYELPNPRQISSNLHNRWRWRKPRRSHAKIIPESAQSAYDKACQYFKIKLWHVPVNKEFQEDVKAIKKYINKNTIMIKEEDGELNKHMYAIARASSSYTVHTQIIR</sequence>
<evidence type="ECO:0000313" key="2">
    <source>
        <dbReference type="EMBL" id="PWA50949.1"/>
    </source>
</evidence>
<proteinExistence type="predicted"/>
<dbReference type="InterPro" id="IPR015421">
    <property type="entry name" value="PyrdxlP-dep_Trfase_major"/>
</dbReference>
<name>A0A2U1LPN4_ARTAN</name>